<feature type="region of interest" description="Disordered" evidence="2">
    <location>
        <begin position="684"/>
        <end position="708"/>
    </location>
</feature>
<evidence type="ECO:0008006" key="5">
    <source>
        <dbReference type="Google" id="ProtNLM"/>
    </source>
</evidence>
<evidence type="ECO:0000256" key="1">
    <source>
        <dbReference type="ARBA" id="ARBA00022729"/>
    </source>
</evidence>
<sequence length="850" mass="92981">MRWDSDEIYRLIDEERYFVFHAPRQTGKTTCLLALMELSAMVREANQSVEDVMRRFISSILSWAFIPSVLAWIMVAVSSVANAASSPDSVTPAMAKEKGCLSCHEGIEQFTESRMWDDILEEGAFHKDDNGCVICHGGNPLGLTRADAHRGAPKSLTAKGGPDHFYPDPGAIRIAEKSCGQCHSGYGERLTKSLMNTEAGKLQGNLWSWGLQDNMKTIYGNYSLTDEDGLVPTIGTNRYKAHMKAHIAAYPDQTVPEIKQIPEVSADEVMKHPNKAGITYSRQQCQRCHVGVNGREKRGDYRGGGCSSCHVPYSNDGFYEGGDPTIDKKQPGHLLVHRLQAGSKSPVTVNGHTYTGIPTETCSSCHNRGKRVGVSYQGLMEFPYGSPFDEEGKKQPKLHTKKYVFIKDDLHHQIESREGNPKGGLLCQDCHTSIDMHGDGNIPGTTLAQVEIECADCHGSATEYPWELPLGFGDEFAMDIGDTPRGVTKKIPVYMRKGEVTKLAKGEAYLLTARGNPFGNVVKTEDDKVLMTSASGSKFQVPVLVNIHKEKGFKTRDSQVAMWSIPAHMESMECYACHADWAPQCYGCHVTMDYSQGKMDVDWITNANSAGPDGLTADGPLGTNGLKSAGKASETRSYLRWETPVLGINGEGRVTPLMPGCQVISTVIGKDGSVLAKNEIWNTPEGKGVDHSPVQPHTAGRHARTCESCHSNPKTLGYGVEGGRFMLGYEKDLIVDLQDAKGTLLPGKTSVQSPAIPKLDHDLSRIVTPGGKQLVSVGSHWPLGGPLPQEMREKMERTGLCMGCHHKQADEAFWKKVAEEGWRDNDAHKELMGKAIEAYAAGRTGQSADK</sequence>
<name>A0A450TEJ2_9GAMM</name>
<dbReference type="PANTHER" id="PTHR35038">
    <property type="entry name" value="DISSIMILATORY SULFITE REDUCTASE SIRA"/>
    <property type="match status" value="1"/>
</dbReference>
<protein>
    <recommendedName>
        <fullName evidence="5">Cytochrome c554 and c-prime</fullName>
    </recommendedName>
</protein>
<dbReference type="AlphaFoldDB" id="A0A450TEJ2"/>
<keyword evidence="3" id="KW-0472">Membrane</keyword>
<keyword evidence="1" id="KW-0732">Signal</keyword>
<dbReference type="Gene3D" id="1.10.1130.10">
    <property type="entry name" value="Flavocytochrome C3, Chain A"/>
    <property type="match status" value="1"/>
</dbReference>
<dbReference type="EMBL" id="CAADFE010000007">
    <property type="protein sequence ID" value="VFJ65410.1"/>
    <property type="molecule type" value="Genomic_DNA"/>
</dbReference>
<reference evidence="4" key="1">
    <citation type="submission" date="2019-02" db="EMBL/GenBank/DDBJ databases">
        <authorList>
            <person name="Gruber-Vodicka R. H."/>
            <person name="Seah K. B. B."/>
        </authorList>
    </citation>
    <scope>NUCLEOTIDE SEQUENCE</scope>
    <source>
        <strain evidence="4">BECK_BZ131</strain>
    </source>
</reference>
<evidence type="ECO:0000256" key="2">
    <source>
        <dbReference type="SAM" id="MobiDB-lite"/>
    </source>
</evidence>
<dbReference type="SUPFAM" id="SSF48695">
    <property type="entry name" value="Multiheme cytochromes"/>
    <property type="match status" value="1"/>
</dbReference>
<proteinExistence type="predicted"/>
<accession>A0A450TEJ2</accession>
<dbReference type="PANTHER" id="PTHR35038:SF8">
    <property type="entry name" value="C-TYPE POLYHEME CYTOCHROME OMCC"/>
    <property type="match status" value="1"/>
</dbReference>
<evidence type="ECO:0000313" key="4">
    <source>
        <dbReference type="EMBL" id="VFJ65410.1"/>
    </source>
</evidence>
<keyword evidence="3" id="KW-0812">Transmembrane</keyword>
<keyword evidence="3" id="KW-1133">Transmembrane helix</keyword>
<gene>
    <name evidence="4" type="ORF">BECKFW1821C_GA0114237_100763</name>
</gene>
<dbReference type="GO" id="GO:0016491">
    <property type="term" value="F:oxidoreductase activity"/>
    <property type="evidence" value="ECO:0007669"/>
    <property type="project" value="TreeGrafter"/>
</dbReference>
<feature type="transmembrane region" description="Helical" evidence="3">
    <location>
        <begin position="60"/>
        <end position="81"/>
    </location>
</feature>
<dbReference type="InterPro" id="IPR036280">
    <property type="entry name" value="Multihaem_cyt_sf"/>
</dbReference>
<organism evidence="4">
    <name type="scientific">Candidatus Kentrum sp. FW</name>
    <dbReference type="NCBI Taxonomy" id="2126338"/>
    <lineage>
        <taxon>Bacteria</taxon>
        <taxon>Pseudomonadati</taxon>
        <taxon>Pseudomonadota</taxon>
        <taxon>Gammaproteobacteria</taxon>
        <taxon>Candidatus Kentrum</taxon>
    </lineage>
</organism>
<dbReference type="InterPro" id="IPR051829">
    <property type="entry name" value="Multiheme_Cytochr_ET"/>
</dbReference>
<evidence type="ECO:0000256" key="3">
    <source>
        <dbReference type="SAM" id="Phobius"/>
    </source>
</evidence>